<evidence type="ECO:0000313" key="2">
    <source>
        <dbReference type="Proteomes" id="UP001218188"/>
    </source>
</evidence>
<dbReference type="Proteomes" id="UP001218188">
    <property type="component" value="Unassembled WGS sequence"/>
</dbReference>
<protein>
    <submittedName>
        <fullName evidence="1">Uncharacterized protein</fullName>
    </submittedName>
</protein>
<organism evidence="1 2">
    <name type="scientific">Mycena alexandri</name>
    <dbReference type="NCBI Taxonomy" id="1745969"/>
    <lineage>
        <taxon>Eukaryota</taxon>
        <taxon>Fungi</taxon>
        <taxon>Dikarya</taxon>
        <taxon>Basidiomycota</taxon>
        <taxon>Agaricomycotina</taxon>
        <taxon>Agaricomycetes</taxon>
        <taxon>Agaricomycetidae</taxon>
        <taxon>Agaricales</taxon>
        <taxon>Marasmiineae</taxon>
        <taxon>Mycenaceae</taxon>
        <taxon>Mycena</taxon>
    </lineage>
</organism>
<proteinExistence type="predicted"/>
<sequence length="341" mass="38524">MGPRVPEPISYSEWRPSGASISKRKNAILENTETPTKRQKLNASEQVPSTIGTVGQPFVNPRIVPVGFVWDSVDYSCGYDATFTILANLWLENRARWSANFTFLGTNLGSLGVNLQRVIDRSFSLEQARDIIRRKMHSTHPALFPYGPNGTSIDRIADNLLPSHHYGNGRQHCPLCGFSDGKTYSILESAMSVTLDPSIEYPQGVTIQEWLNSVVSRGRGWCQRCRLRGVRSKLVMRTKFDSVSPLMIFSIDHARLKFNEYIIFDCNNLPVRLRLRGIIYGGQAHFTSRFVDKEGVMWFHDGITTASRCLEEVGYRSILDLLSLQRCGDKHAVAVVYAKEY</sequence>
<dbReference type="EMBL" id="JARJCM010000200">
    <property type="protein sequence ID" value="KAJ7022897.1"/>
    <property type="molecule type" value="Genomic_DNA"/>
</dbReference>
<keyword evidence="2" id="KW-1185">Reference proteome</keyword>
<reference evidence="1" key="1">
    <citation type="submission" date="2023-03" db="EMBL/GenBank/DDBJ databases">
        <title>Massive genome expansion in bonnet fungi (Mycena s.s.) driven by repeated elements and novel gene families across ecological guilds.</title>
        <authorList>
            <consortium name="Lawrence Berkeley National Laboratory"/>
            <person name="Harder C.B."/>
            <person name="Miyauchi S."/>
            <person name="Viragh M."/>
            <person name="Kuo A."/>
            <person name="Thoen E."/>
            <person name="Andreopoulos B."/>
            <person name="Lu D."/>
            <person name="Skrede I."/>
            <person name="Drula E."/>
            <person name="Henrissat B."/>
            <person name="Morin E."/>
            <person name="Kohler A."/>
            <person name="Barry K."/>
            <person name="LaButti K."/>
            <person name="Morin E."/>
            <person name="Salamov A."/>
            <person name="Lipzen A."/>
            <person name="Mereny Z."/>
            <person name="Hegedus B."/>
            <person name="Baldrian P."/>
            <person name="Stursova M."/>
            <person name="Weitz H."/>
            <person name="Taylor A."/>
            <person name="Grigoriev I.V."/>
            <person name="Nagy L.G."/>
            <person name="Martin F."/>
            <person name="Kauserud H."/>
        </authorList>
    </citation>
    <scope>NUCLEOTIDE SEQUENCE</scope>
    <source>
        <strain evidence="1">CBHHK200</strain>
    </source>
</reference>
<gene>
    <name evidence="1" type="ORF">C8F04DRAFT_970924</name>
</gene>
<dbReference type="AlphaFoldDB" id="A0AAD6WRS6"/>
<evidence type="ECO:0000313" key="1">
    <source>
        <dbReference type="EMBL" id="KAJ7022897.1"/>
    </source>
</evidence>
<comment type="caution">
    <text evidence="1">The sequence shown here is derived from an EMBL/GenBank/DDBJ whole genome shotgun (WGS) entry which is preliminary data.</text>
</comment>
<accession>A0AAD6WRS6</accession>
<name>A0AAD6WRS6_9AGAR</name>